<dbReference type="OrthoDB" id="9811523at2"/>
<dbReference type="Pfam" id="PF13302">
    <property type="entry name" value="Acetyltransf_3"/>
    <property type="match status" value="1"/>
</dbReference>
<dbReference type="RefSeq" id="WP_129003477.1">
    <property type="nucleotide sequence ID" value="NZ_SDHZ01000002.1"/>
</dbReference>
<dbReference type="GO" id="GO:0016747">
    <property type="term" value="F:acyltransferase activity, transferring groups other than amino-acyl groups"/>
    <property type="evidence" value="ECO:0007669"/>
    <property type="project" value="InterPro"/>
</dbReference>
<reference evidence="2 3" key="1">
    <citation type="submission" date="2019-01" db="EMBL/GenBank/DDBJ databases">
        <title>Filimonas sp. strain TTM-71.</title>
        <authorList>
            <person name="Chen W.-M."/>
        </authorList>
    </citation>
    <scope>NUCLEOTIDE SEQUENCE [LARGE SCALE GENOMIC DNA]</scope>
    <source>
        <strain evidence="2 3">TTM-71</strain>
    </source>
</reference>
<sequence>MQSFPQLETERLLLNELQETDLQNLVQYANNKKVSEYTLNLPYPYKEEDALYWLDTVRKGFEHKSQFFFAIRLKEDGEFIGGIGLVPDQRHKRAEIGYWLAEPFWNRNILTEAAMAVIDFGFNAMELNKITAHYLEGNPASGRVMQKCSMEKEGELKEHIYKDERFYDIEIYGLTRSSYLSL</sequence>
<dbReference type="SUPFAM" id="SSF55729">
    <property type="entry name" value="Acyl-CoA N-acyltransferases (Nat)"/>
    <property type="match status" value="1"/>
</dbReference>
<dbReference type="Proteomes" id="UP000290545">
    <property type="component" value="Unassembled WGS sequence"/>
</dbReference>
<dbReference type="Gene3D" id="3.40.630.30">
    <property type="match status" value="1"/>
</dbReference>
<dbReference type="EMBL" id="SDHZ01000002">
    <property type="protein sequence ID" value="RXK82795.1"/>
    <property type="molecule type" value="Genomic_DNA"/>
</dbReference>
<dbReference type="InterPro" id="IPR000182">
    <property type="entry name" value="GNAT_dom"/>
</dbReference>
<keyword evidence="3" id="KW-1185">Reference proteome</keyword>
<name>A0A4Q1D361_9BACT</name>
<dbReference type="InterPro" id="IPR016181">
    <property type="entry name" value="Acyl_CoA_acyltransferase"/>
</dbReference>
<feature type="domain" description="N-acetyltransferase" evidence="1">
    <location>
        <begin position="32"/>
        <end position="172"/>
    </location>
</feature>
<dbReference type="AlphaFoldDB" id="A0A4Q1D361"/>
<dbReference type="PANTHER" id="PTHR43792">
    <property type="entry name" value="GNAT FAMILY, PUTATIVE (AFU_ORTHOLOGUE AFUA_3G00765)-RELATED-RELATED"/>
    <property type="match status" value="1"/>
</dbReference>
<gene>
    <name evidence="2" type="ORF">ESB13_11685</name>
</gene>
<comment type="caution">
    <text evidence="2">The sequence shown here is derived from an EMBL/GenBank/DDBJ whole genome shotgun (WGS) entry which is preliminary data.</text>
</comment>
<organism evidence="2 3">
    <name type="scientific">Filimonas effusa</name>
    <dbReference type="NCBI Taxonomy" id="2508721"/>
    <lineage>
        <taxon>Bacteria</taxon>
        <taxon>Pseudomonadati</taxon>
        <taxon>Bacteroidota</taxon>
        <taxon>Chitinophagia</taxon>
        <taxon>Chitinophagales</taxon>
        <taxon>Chitinophagaceae</taxon>
        <taxon>Filimonas</taxon>
    </lineage>
</organism>
<protein>
    <submittedName>
        <fullName evidence="2">N-acetyltransferase</fullName>
    </submittedName>
</protein>
<dbReference type="InterPro" id="IPR051531">
    <property type="entry name" value="N-acetyltransferase"/>
</dbReference>
<evidence type="ECO:0000313" key="3">
    <source>
        <dbReference type="Proteomes" id="UP000290545"/>
    </source>
</evidence>
<evidence type="ECO:0000259" key="1">
    <source>
        <dbReference type="PROSITE" id="PS51186"/>
    </source>
</evidence>
<keyword evidence="2" id="KW-0808">Transferase</keyword>
<proteinExistence type="predicted"/>
<evidence type="ECO:0000313" key="2">
    <source>
        <dbReference type="EMBL" id="RXK82795.1"/>
    </source>
</evidence>
<accession>A0A4Q1D361</accession>
<dbReference type="PROSITE" id="PS51186">
    <property type="entry name" value="GNAT"/>
    <property type="match status" value="1"/>
</dbReference>